<proteinExistence type="predicted"/>
<evidence type="ECO:0000259" key="1">
    <source>
        <dbReference type="PROSITE" id="PS51746"/>
    </source>
</evidence>
<dbReference type="AlphaFoldDB" id="A0A6I2UXV0"/>
<dbReference type="RefSeq" id="WP_154620963.1">
    <property type="nucleotide sequence ID" value="NZ_CBCTNG010000006.1"/>
</dbReference>
<dbReference type="Proteomes" id="UP000430222">
    <property type="component" value="Unassembled WGS sequence"/>
</dbReference>
<organism evidence="2 3">
    <name type="scientific">Selenomonas montiformis</name>
    <dbReference type="NCBI Taxonomy" id="2652285"/>
    <lineage>
        <taxon>Bacteria</taxon>
        <taxon>Bacillati</taxon>
        <taxon>Bacillota</taxon>
        <taxon>Negativicutes</taxon>
        <taxon>Selenomonadales</taxon>
        <taxon>Selenomonadaceae</taxon>
        <taxon>Selenomonas</taxon>
    </lineage>
</organism>
<dbReference type="InterPro" id="IPR036457">
    <property type="entry name" value="PPM-type-like_dom_sf"/>
</dbReference>
<dbReference type="Pfam" id="PF13672">
    <property type="entry name" value="PP2C_2"/>
    <property type="match status" value="1"/>
</dbReference>
<dbReference type="PROSITE" id="PS51746">
    <property type="entry name" value="PPM_2"/>
    <property type="match status" value="1"/>
</dbReference>
<evidence type="ECO:0000313" key="3">
    <source>
        <dbReference type="Proteomes" id="UP000430222"/>
    </source>
</evidence>
<feature type="domain" description="PPM-type phosphatase" evidence="1">
    <location>
        <begin position="3"/>
        <end position="232"/>
    </location>
</feature>
<dbReference type="InterPro" id="IPR015655">
    <property type="entry name" value="PP2C"/>
</dbReference>
<dbReference type="SUPFAM" id="SSF81606">
    <property type="entry name" value="PP2C-like"/>
    <property type="match status" value="1"/>
</dbReference>
<protein>
    <submittedName>
        <fullName evidence="2">Stp1/IreP family PP2C-type Ser/Thr phosphatase</fullName>
    </submittedName>
</protein>
<dbReference type="InterPro" id="IPR001932">
    <property type="entry name" value="PPM-type_phosphatase-like_dom"/>
</dbReference>
<comment type="caution">
    <text evidence="2">The sequence shown here is derived from an EMBL/GenBank/DDBJ whole genome shotgun (WGS) entry which is preliminary data.</text>
</comment>
<dbReference type="PANTHER" id="PTHR47992">
    <property type="entry name" value="PROTEIN PHOSPHATASE"/>
    <property type="match status" value="1"/>
</dbReference>
<gene>
    <name evidence="2" type="ORF">FYJ78_08325</name>
</gene>
<dbReference type="GO" id="GO:0004722">
    <property type="term" value="F:protein serine/threonine phosphatase activity"/>
    <property type="evidence" value="ECO:0007669"/>
    <property type="project" value="InterPro"/>
</dbReference>
<dbReference type="Gene3D" id="3.60.40.10">
    <property type="entry name" value="PPM-type phosphatase domain"/>
    <property type="match status" value="1"/>
</dbReference>
<dbReference type="EMBL" id="VUNL01000008">
    <property type="protein sequence ID" value="MSV25185.1"/>
    <property type="molecule type" value="Genomic_DNA"/>
</dbReference>
<dbReference type="CDD" id="cd00143">
    <property type="entry name" value="PP2Cc"/>
    <property type="match status" value="1"/>
</dbReference>
<keyword evidence="3" id="KW-1185">Reference proteome</keyword>
<sequence>MNQVYEATDAGLVRSGNEDDAAVFDPSVYVVADGMGGHAAGEIASHLLVKTVRAQLKGVSGIGEEQLRRAVQDANAAILHSEKEHPAYQGMGTTATLLHVSGSTAFWAHVGDSRLYLLRGDRFCQITRDHSYVEDLVEQGEITEAEARIHPRRNLLTRAVGIETELVVDTGSFPLEAGDVLLLATDGLTKLVSDPEIVMLLRSGAADPAAELIRAALAAGGTDNITAIVVVYAS</sequence>
<accession>A0A6I2UXV0</accession>
<reference evidence="2 3" key="1">
    <citation type="submission" date="2019-08" db="EMBL/GenBank/DDBJ databases">
        <title>In-depth cultivation of the pig gut microbiome towards novel bacterial diversity and tailored functional studies.</title>
        <authorList>
            <person name="Wylensek D."/>
            <person name="Hitch T.C.A."/>
            <person name="Clavel T."/>
        </authorList>
    </citation>
    <scope>NUCLEOTIDE SEQUENCE [LARGE SCALE GENOMIC DNA]</scope>
    <source>
        <strain evidence="3">WCA-380-WT-3B3</strain>
    </source>
</reference>
<dbReference type="NCBIfam" id="NF033484">
    <property type="entry name" value="Stp1_PP2C_phos"/>
    <property type="match status" value="1"/>
</dbReference>
<name>A0A6I2UXV0_9FIRM</name>
<dbReference type="SMART" id="SM00331">
    <property type="entry name" value="PP2C_SIG"/>
    <property type="match status" value="1"/>
</dbReference>
<dbReference type="SMART" id="SM00332">
    <property type="entry name" value="PP2Cc"/>
    <property type="match status" value="1"/>
</dbReference>
<evidence type="ECO:0000313" key="2">
    <source>
        <dbReference type="EMBL" id="MSV25185.1"/>
    </source>
</evidence>